<keyword evidence="1 3" id="KW-0378">Hydrolase</keyword>
<dbReference type="PRINTS" id="PR00793">
    <property type="entry name" value="PROAMNOPTASE"/>
</dbReference>
<dbReference type="EMBL" id="CP042435">
    <property type="protein sequence ID" value="QEC66897.1"/>
    <property type="molecule type" value="Genomic_DNA"/>
</dbReference>
<evidence type="ECO:0000313" key="3">
    <source>
        <dbReference type="EMBL" id="QEC66897.1"/>
    </source>
</evidence>
<dbReference type="InterPro" id="IPR022742">
    <property type="entry name" value="Hydrolase_4"/>
</dbReference>
<dbReference type="GO" id="GO:0008233">
    <property type="term" value="F:peptidase activity"/>
    <property type="evidence" value="ECO:0007669"/>
    <property type="project" value="InterPro"/>
</dbReference>
<evidence type="ECO:0000256" key="1">
    <source>
        <dbReference type="ARBA" id="ARBA00022801"/>
    </source>
</evidence>
<feature type="domain" description="Serine aminopeptidase S33" evidence="2">
    <location>
        <begin position="62"/>
        <end position="165"/>
    </location>
</feature>
<dbReference type="InterPro" id="IPR050266">
    <property type="entry name" value="AB_hydrolase_sf"/>
</dbReference>
<dbReference type="Pfam" id="PF12146">
    <property type="entry name" value="Hydrolase_4"/>
    <property type="match status" value="1"/>
</dbReference>
<dbReference type="PANTHER" id="PTHR43798:SF33">
    <property type="entry name" value="HYDROLASE, PUTATIVE (AFU_ORTHOLOGUE AFUA_2G14860)-RELATED"/>
    <property type="match status" value="1"/>
</dbReference>
<dbReference type="AlphaFoldDB" id="A0A5B8V5Y7"/>
<reference evidence="3 4" key="1">
    <citation type="journal article" date="2016" name="Int. J. Syst. Evol. Microbiol.">
        <title>Panacibacter ginsenosidivorans gen. nov., sp. nov., with ginsenoside converting activity isolated from soil of a ginseng field.</title>
        <authorList>
            <person name="Siddiqi M.Z."/>
            <person name="Muhammad Shafi S."/>
            <person name="Choi K.D."/>
            <person name="Im W.T."/>
        </authorList>
    </citation>
    <scope>NUCLEOTIDE SEQUENCE [LARGE SCALE GENOMIC DNA]</scope>
    <source>
        <strain evidence="3 4">Gsoil1550</strain>
    </source>
</reference>
<organism evidence="3 4">
    <name type="scientific">Panacibacter ginsenosidivorans</name>
    <dbReference type="NCBI Taxonomy" id="1813871"/>
    <lineage>
        <taxon>Bacteria</taxon>
        <taxon>Pseudomonadati</taxon>
        <taxon>Bacteroidota</taxon>
        <taxon>Chitinophagia</taxon>
        <taxon>Chitinophagales</taxon>
        <taxon>Chitinophagaceae</taxon>
        <taxon>Panacibacter</taxon>
    </lineage>
</organism>
<protein>
    <submittedName>
        <fullName evidence="3">Alpha/beta hydrolase</fullName>
    </submittedName>
</protein>
<dbReference type="KEGG" id="pgin:FRZ67_06155"/>
<accession>A0A5B8V5Y7</accession>
<gene>
    <name evidence="3" type="ORF">FRZ67_06155</name>
</gene>
<name>A0A5B8V5Y7_9BACT</name>
<sequence length="330" mass="36825">MKRRQNLFWTIPLLFLFFSCKKELQVNDEGNLVPKTVVNDASLSSVTVSGAMFHAETFGDPKNKMLVILHGGPGNDYRYLLNCKAFANEGYYVVFYDQRGSGLSQRFSKDSYSIQLMLDDLGAVIAHYRTSAAQKVFLLGHSWGAILATAYVNKYPAAINGVVMGEPGGFTWQDIMDYVNRSQDYRLSSETLNDATYLDQFLTGSDKDQAILDYKLGLLSASDASPDSPIGNEGLLPYWRAGAVVNRALFDLGEKEKPDFTTNLHQFTTPVLFCYSERNKAYGQAYAQKVSSAYPNVQLEKINNAGHDFISFSAGWNNFFPIALTYLNSL</sequence>
<proteinExistence type="predicted"/>
<dbReference type="OrthoDB" id="9796770at2"/>
<dbReference type="PROSITE" id="PS51257">
    <property type="entry name" value="PROKAR_LIPOPROTEIN"/>
    <property type="match status" value="1"/>
</dbReference>
<dbReference type="InterPro" id="IPR002410">
    <property type="entry name" value="Peptidase_S33"/>
</dbReference>
<evidence type="ECO:0000313" key="4">
    <source>
        <dbReference type="Proteomes" id="UP000321533"/>
    </source>
</evidence>
<keyword evidence="4" id="KW-1185">Reference proteome</keyword>
<dbReference type="Gene3D" id="3.40.50.1820">
    <property type="entry name" value="alpha/beta hydrolase"/>
    <property type="match status" value="1"/>
</dbReference>
<dbReference type="GO" id="GO:0006508">
    <property type="term" value="P:proteolysis"/>
    <property type="evidence" value="ECO:0007669"/>
    <property type="project" value="InterPro"/>
</dbReference>
<dbReference type="Proteomes" id="UP000321533">
    <property type="component" value="Chromosome"/>
</dbReference>
<evidence type="ECO:0000259" key="2">
    <source>
        <dbReference type="Pfam" id="PF12146"/>
    </source>
</evidence>
<dbReference type="RefSeq" id="WP_147188697.1">
    <property type="nucleotide sequence ID" value="NZ_CP042435.1"/>
</dbReference>
<dbReference type="PANTHER" id="PTHR43798">
    <property type="entry name" value="MONOACYLGLYCEROL LIPASE"/>
    <property type="match status" value="1"/>
</dbReference>
<dbReference type="SUPFAM" id="SSF53474">
    <property type="entry name" value="alpha/beta-Hydrolases"/>
    <property type="match status" value="1"/>
</dbReference>
<dbReference type="InterPro" id="IPR029058">
    <property type="entry name" value="AB_hydrolase_fold"/>
</dbReference>
<dbReference type="GO" id="GO:0016020">
    <property type="term" value="C:membrane"/>
    <property type="evidence" value="ECO:0007669"/>
    <property type="project" value="TreeGrafter"/>
</dbReference>